<evidence type="ECO:0000256" key="1">
    <source>
        <dbReference type="ARBA" id="ARBA00004651"/>
    </source>
</evidence>
<evidence type="ECO:0000256" key="2">
    <source>
        <dbReference type="ARBA" id="ARBA00022448"/>
    </source>
</evidence>
<dbReference type="Proteomes" id="UP000623067">
    <property type="component" value="Unassembled WGS sequence"/>
</dbReference>
<dbReference type="GO" id="GO:0022857">
    <property type="term" value="F:transmembrane transporter activity"/>
    <property type="evidence" value="ECO:0007669"/>
    <property type="project" value="UniProtKB-UniRule"/>
</dbReference>
<comment type="function">
    <text evidence="7">Part of the tripartite ATP-independent periplasmic (TRAP) transport system.</text>
</comment>
<keyword evidence="7" id="KW-0997">Cell inner membrane</keyword>
<keyword evidence="5 7" id="KW-1133">Transmembrane helix</keyword>
<evidence type="ECO:0000256" key="3">
    <source>
        <dbReference type="ARBA" id="ARBA00022475"/>
    </source>
</evidence>
<comment type="subcellular location">
    <subcellularLocation>
        <location evidence="7">Cell inner membrane</location>
        <topology evidence="7">Multi-pass membrane protein</topology>
    </subcellularLocation>
    <subcellularLocation>
        <location evidence="1">Cell membrane</location>
        <topology evidence="1">Multi-pass membrane protein</topology>
    </subcellularLocation>
</comment>
<organism evidence="10 11">
    <name type="scientific">Sphingomonas metalli</name>
    <dbReference type="NCBI Taxonomy" id="1779358"/>
    <lineage>
        <taxon>Bacteria</taxon>
        <taxon>Pseudomonadati</taxon>
        <taxon>Pseudomonadota</taxon>
        <taxon>Alphaproteobacteria</taxon>
        <taxon>Sphingomonadales</taxon>
        <taxon>Sphingomonadaceae</taxon>
        <taxon>Sphingomonas</taxon>
    </lineage>
</organism>
<evidence type="ECO:0000259" key="9">
    <source>
        <dbReference type="Pfam" id="PF04290"/>
    </source>
</evidence>
<evidence type="ECO:0000256" key="5">
    <source>
        <dbReference type="ARBA" id="ARBA00022989"/>
    </source>
</evidence>
<feature type="transmembrane region" description="Helical" evidence="7">
    <location>
        <begin position="149"/>
        <end position="166"/>
    </location>
</feature>
<keyword evidence="6 7" id="KW-0472">Membrane</keyword>
<evidence type="ECO:0000256" key="8">
    <source>
        <dbReference type="SAM" id="MobiDB-lite"/>
    </source>
</evidence>
<evidence type="ECO:0000256" key="6">
    <source>
        <dbReference type="ARBA" id="ARBA00023136"/>
    </source>
</evidence>
<sequence>MPPHAKPVDAPPVDADVEPEAARPVQSPLARAMLAIGSAGLLAAMATDALAVAGRHAGIRLLGAIEVVQACIVLIATTAIVLTTIVDGHARVHILLERMAPARAAAWLRGANALSALVFLWLAAGSAWLASDLWSSFELTEILHLPLRWLRLAWIVGALATAILFARRALKRIPA</sequence>
<feature type="transmembrane region" description="Helical" evidence="7">
    <location>
        <begin position="32"/>
        <end position="53"/>
    </location>
</feature>
<protein>
    <recommendedName>
        <fullName evidence="7">TRAP transporter small permease protein</fullName>
    </recommendedName>
</protein>
<gene>
    <name evidence="10" type="ORF">GCM10011380_16300</name>
</gene>
<dbReference type="Pfam" id="PF04290">
    <property type="entry name" value="DctQ"/>
    <property type="match status" value="1"/>
</dbReference>
<accession>A0A916T208</accession>
<evidence type="ECO:0000256" key="7">
    <source>
        <dbReference type="RuleBase" id="RU369079"/>
    </source>
</evidence>
<comment type="caution">
    <text evidence="10">The sequence shown here is derived from an EMBL/GenBank/DDBJ whole genome shotgun (WGS) entry which is preliminary data.</text>
</comment>
<feature type="region of interest" description="Disordered" evidence="8">
    <location>
        <begin position="1"/>
        <end position="21"/>
    </location>
</feature>
<reference evidence="10" key="1">
    <citation type="journal article" date="2014" name="Int. J. Syst. Evol. Microbiol.">
        <title>Complete genome sequence of Corynebacterium casei LMG S-19264T (=DSM 44701T), isolated from a smear-ripened cheese.</title>
        <authorList>
            <consortium name="US DOE Joint Genome Institute (JGI-PGF)"/>
            <person name="Walter F."/>
            <person name="Albersmeier A."/>
            <person name="Kalinowski J."/>
            <person name="Ruckert C."/>
        </authorList>
    </citation>
    <scope>NUCLEOTIDE SEQUENCE</scope>
    <source>
        <strain evidence="10">CGMCC 1.15330</strain>
    </source>
</reference>
<reference evidence="10" key="2">
    <citation type="submission" date="2020-09" db="EMBL/GenBank/DDBJ databases">
        <authorList>
            <person name="Sun Q."/>
            <person name="Zhou Y."/>
        </authorList>
    </citation>
    <scope>NUCLEOTIDE SEQUENCE</scope>
    <source>
        <strain evidence="10">CGMCC 1.15330</strain>
    </source>
</reference>
<keyword evidence="11" id="KW-1185">Reference proteome</keyword>
<dbReference type="InterPro" id="IPR055348">
    <property type="entry name" value="DctQ"/>
</dbReference>
<keyword evidence="4 7" id="KW-0812">Transmembrane</keyword>
<keyword evidence="3" id="KW-1003">Cell membrane</keyword>
<dbReference type="EMBL" id="BMIH01000002">
    <property type="protein sequence ID" value="GGB27391.1"/>
    <property type="molecule type" value="Genomic_DNA"/>
</dbReference>
<feature type="domain" description="Tripartite ATP-independent periplasmic transporters DctQ component" evidence="9">
    <location>
        <begin position="51"/>
        <end position="173"/>
    </location>
</feature>
<evidence type="ECO:0000313" key="10">
    <source>
        <dbReference type="EMBL" id="GGB27391.1"/>
    </source>
</evidence>
<evidence type="ECO:0000313" key="11">
    <source>
        <dbReference type="Proteomes" id="UP000623067"/>
    </source>
</evidence>
<dbReference type="GO" id="GO:0005886">
    <property type="term" value="C:plasma membrane"/>
    <property type="evidence" value="ECO:0007669"/>
    <property type="project" value="UniProtKB-SubCell"/>
</dbReference>
<evidence type="ECO:0000256" key="4">
    <source>
        <dbReference type="ARBA" id="ARBA00022692"/>
    </source>
</evidence>
<feature type="transmembrane region" description="Helical" evidence="7">
    <location>
        <begin position="107"/>
        <end position="129"/>
    </location>
</feature>
<name>A0A916T208_9SPHN</name>
<dbReference type="AlphaFoldDB" id="A0A916T208"/>
<proteinExistence type="inferred from homology"/>
<comment type="similarity">
    <text evidence="7">Belongs to the TRAP transporter small permease family.</text>
</comment>
<feature type="transmembrane region" description="Helical" evidence="7">
    <location>
        <begin position="59"/>
        <end position="86"/>
    </location>
</feature>
<keyword evidence="2 7" id="KW-0813">Transport</keyword>
<comment type="subunit">
    <text evidence="7">The complex comprises the extracytoplasmic solute receptor protein and the two transmembrane proteins.</text>
</comment>